<protein>
    <submittedName>
        <fullName evidence="2">Uncharacterized protein</fullName>
    </submittedName>
</protein>
<dbReference type="InParanoid" id="A0A1Q3CCY4"/>
<comment type="caution">
    <text evidence="2">The sequence shown here is derived from an EMBL/GenBank/DDBJ whole genome shotgun (WGS) entry which is preliminary data.</text>
</comment>
<feature type="compositionally biased region" description="Polar residues" evidence="1">
    <location>
        <begin position="20"/>
        <end position="29"/>
    </location>
</feature>
<name>A0A1Q3CCY4_CEPFO</name>
<evidence type="ECO:0000313" key="3">
    <source>
        <dbReference type="Proteomes" id="UP000187406"/>
    </source>
</evidence>
<gene>
    <name evidence="2" type="ORF">CFOL_v3_21567</name>
</gene>
<feature type="compositionally biased region" description="Polar residues" evidence="1">
    <location>
        <begin position="37"/>
        <end position="52"/>
    </location>
</feature>
<proteinExistence type="predicted"/>
<keyword evidence="3" id="KW-1185">Reference proteome</keyword>
<accession>A0A1Q3CCY4</accession>
<feature type="compositionally biased region" description="Polar residues" evidence="1">
    <location>
        <begin position="69"/>
        <end position="80"/>
    </location>
</feature>
<evidence type="ECO:0000256" key="1">
    <source>
        <dbReference type="SAM" id="MobiDB-lite"/>
    </source>
</evidence>
<evidence type="ECO:0000313" key="2">
    <source>
        <dbReference type="EMBL" id="GAV78099.1"/>
    </source>
</evidence>
<organism evidence="2 3">
    <name type="scientific">Cephalotus follicularis</name>
    <name type="common">Albany pitcher plant</name>
    <dbReference type="NCBI Taxonomy" id="3775"/>
    <lineage>
        <taxon>Eukaryota</taxon>
        <taxon>Viridiplantae</taxon>
        <taxon>Streptophyta</taxon>
        <taxon>Embryophyta</taxon>
        <taxon>Tracheophyta</taxon>
        <taxon>Spermatophyta</taxon>
        <taxon>Magnoliopsida</taxon>
        <taxon>eudicotyledons</taxon>
        <taxon>Gunneridae</taxon>
        <taxon>Pentapetalae</taxon>
        <taxon>rosids</taxon>
        <taxon>fabids</taxon>
        <taxon>Oxalidales</taxon>
        <taxon>Cephalotaceae</taxon>
        <taxon>Cephalotus</taxon>
    </lineage>
</organism>
<feature type="region of interest" description="Disordered" evidence="1">
    <location>
        <begin position="1"/>
        <end position="138"/>
    </location>
</feature>
<dbReference type="AlphaFoldDB" id="A0A1Q3CCY4"/>
<feature type="compositionally biased region" description="Polar residues" evidence="1">
    <location>
        <begin position="113"/>
        <end position="123"/>
    </location>
</feature>
<dbReference type="PANTHER" id="PTHR34468">
    <property type="entry name" value="MICROTUBULE-ASSOCIATED FUTSCH-LIKE PROTEIN"/>
    <property type="match status" value="1"/>
</dbReference>
<dbReference type="PANTHER" id="PTHR34468:SF3">
    <property type="entry name" value="OS03G0288900 PROTEIN"/>
    <property type="match status" value="1"/>
</dbReference>
<reference evidence="3" key="1">
    <citation type="submission" date="2016-04" db="EMBL/GenBank/DDBJ databases">
        <title>Cephalotus genome sequencing.</title>
        <authorList>
            <person name="Fukushima K."/>
            <person name="Hasebe M."/>
            <person name="Fang X."/>
        </authorList>
    </citation>
    <scope>NUCLEOTIDE SEQUENCE [LARGE SCALE GENOMIC DNA]</scope>
    <source>
        <strain evidence="3">cv. St1</strain>
    </source>
</reference>
<dbReference type="OrthoDB" id="1918850at2759"/>
<dbReference type="STRING" id="3775.A0A1Q3CCY4"/>
<sequence>MDQHPTPFPVKKKPSKQKTNRQTTDSSKNTIKEPPISRSNRVFGTVRTTNVPAKTITEKPPFKVPIGISQLQSKPSQLTPKPTKVAKKSTTETLKQSSPEKPKPRLKKKSVCFQKQNSQNPDNALQEESVIGPKTPVSSPSLNKAKIAGTPYLTAQNCSKCRFDRLETASYWLGQIKYAETVGKHSVSAAFFRLAFDSKAEPTRNLRIELKRYLVRHGYLSTQTEWRECSLTYGLLKDANYAVCENLDTGEAVMRGNSCAGIEQDSNKLKHQTLLQLDNVSN</sequence>
<feature type="compositionally biased region" description="Basic residues" evidence="1">
    <location>
        <begin position="10"/>
        <end position="19"/>
    </location>
</feature>
<dbReference type="EMBL" id="BDDD01001737">
    <property type="protein sequence ID" value="GAV78099.1"/>
    <property type="molecule type" value="Genomic_DNA"/>
</dbReference>
<dbReference type="Proteomes" id="UP000187406">
    <property type="component" value="Unassembled WGS sequence"/>
</dbReference>